<keyword evidence="1" id="KW-1133">Transmembrane helix</keyword>
<keyword evidence="1" id="KW-0472">Membrane</keyword>
<comment type="caution">
    <text evidence="2">The sequence shown here is derived from an EMBL/GenBank/DDBJ whole genome shotgun (WGS) entry which is preliminary data.</text>
</comment>
<reference evidence="3" key="1">
    <citation type="submission" date="2013-12" db="EMBL/GenBank/DDBJ databases">
        <title>Genome sequences of Streptococcus thermophilus strains MTH17CL396 and M17PTZA496 isolated from Fontina cheese in Valle d'Aosta region (Italy).</title>
        <authorList>
            <person name="Treu L."/>
            <person name="Giacomini A."/>
            <person name="Corich V."/>
            <person name="Vendramin V."/>
            <person name="Bovo B."/>
        </authorList>
    </citation>
    <scope>NUCLEOTIDE SEQUENCE [LARGE SCALE GENOMIC DNA]</scope>
    <source>
        <strain evidence="3">M17PTZA496</strain>
    </source>
</reference>
<protein>
    <submittedName>
        <fullName evidence="2">Membrane protein</fullName>
    </submittedName>
</protein>
<feature type="transmembrane region" description="Helical" evidence="1">
    <location>
        <begin position="12"/>
        <end position="36"/>
    </location>
</feature>
<feature type="transmembrane region" description="Helical" evidence="1">
    <location>
        <begin position="56"/>
        <end position="80"/>
    </location>
</feature>
<gene>
    <name evidence="2" type="ORF">X841_00615</name>
</gene>
<dbReference type="EMBL" id="AZJT01000005">
    <property type="protein sequence ID" value="ETW91863.1"/>
    <property type="molecule type" value="Genomic_DNA"/>
</dbReference>
<accession>A0A0E2Q5I9</accession>
<evidence type="ECO:0000313" key="2">
    <source>
        <dbReference type="EMBL" id="ETW91863.1"/>
    </source>
</evidence>
<evidence type="ECO:0000313" key="3">
    <source>
        <dbReference type="Proteomes" id="UP000024559"/>
    </source>
</evidence>
<dbReference type="AlphaFoldDB" id="A0A0E2Q5I9"/>
<dbReference type="HOGENOM" id="CLU_113654_0_0_9"/>
<proteinExistence type="predicted"/>
<keyword evidence="1" id="KW-0812">Transmembrane</keyword>
<dbReference type="Proteomes" id="UP000024559">
    <property type="component" value="Chromosome"/>
</dbReference>
<organism evidence="2 3">
    <name type="scientific">Streptococcus thermophilus M17PTZA496</name>
    <dbReference type="NCBI Taxonomy" id="1433289"/>
    <lineage>
        <taxon>Bacteria</taxon>
        <taxon>Bacillati</taxon>
        <taxon>Bacillota</taxon>
        <taxon>Bacilli</taxon>
        <taxon>Lactobacillales</taxon>
        <taxon>Streptococcaceae</taxon>
        <taxon>Streptococcus</taxon>
    </lineage>
</organism>
<name>A0A0E2Q5I9_STRTR</name>
<sequence>MKKTFFQKTFNLNVTLLVLGSLCFFLKFGLSLLIQLLETSRLAATYEVFNLISEKLSLLAHYIQLGALCLVLIPIFLIGIELIQRLTKDSLWNYVKSVYQTFRMRQFLKQEKQSEPIITAENQTVTRFNPILKSFNQAVSKCTVDVRKESINLFIKVPRTQQAQKLLKEMEGHIKEEIASRNPSYYFSSAHRVKQTLWFTGAKR</sequence>
<dbReference type="PATRIC" id="fig|1433289.7.peg.95"/>
<evidence type="ECO:0000256" key="1">
    <source>
        <dbReference type="SAM" id="Phobius"/>
    </source>
</evidence>
<dbReference type="RefSeq" id="WP_014621057.1">
    <property type="nucleotide sequence ID" value="NZ_CM002372.1"/>
</dbReference>